<evidence type="ECO:0000259" key="1">
    <source>
        <dbReference type="Pfam" id="PF07944"/>
    </source>
</evidence>
<proteinExistence type="predicted"/>
<dbReference type="GO" id="GO:0016787">
    <property type="term" value="F:hydrolase activity"/>
    <property type="evidence" value="ECO:0007669"/>
    <property type="project" value="UniProtKB-KW"/>
</dbReference>
<reference evidence="3" key="1">
    <citation type="submission" date="2020-10" db="EMBL/GenBank/DDBJ databases">
        <title>ChiBAC.</title>
        <authorList>
            <person name="Zenner C."/>
            <person name="Hitch T.C.A."/>
            <person name="Clavel T."/>
        </authorList>
    </citation>
    <scope>NUCLEOTIDE SEQUENCE</scope>
    <source>
        <strain evidence="3">DSM 107454</strain>
    </source>
</reference>
<name>A0A9D5RC39_9FIRM</name>
<dbReference type="EMBL" id="JADCKB010000019">
    <property type="protein sequence ID" value="MBE5040633.1"/>
    <property type="molecule type" value="Genomic_DNA"/>
</dbReference>
<keyword evidence="3" id="KW-0378">Hydrolase</keyword>
<protein>
    <submittedName>
        <fullName evidence="3">Glycoside hydrolase family 127 protein</fullName>
    </submittedName>
</protein>
<comment type="caution">
    <text evidence="3">The sequence shown here is derived from an EMBL/GenBank/DDBJ whole genome shotgun (WGS) entry which is preliminary data.</text>
</comment>
<keyword evidence="4" id="KW-1185">Reference proteome</keyword>
<sequence>MNLCKQAKATCYNRLTRLPLGSVTASGWLKDQLLRSKEGMGGHLGELEPHLIGKPLTTGQLEEKMNPRLRAGWCGEISSTYWNGLIELAFTLRDNDLITMAGEWVDGVLNRQREDGYIGTYREKEHDIYDDYNAWSTALLLRALLCYYEATEREDVLHAVHRALLWFVENWTKFSFYAGPGLIEPTLAVYILTGDNRLLEYALAFEEWLNQNTLWPNSTKIFQKGHADFNSMHAVAYGIDVILPALLHSAVNAPEKLNASRIGLESLIQNCMMPHGGISSNFEYLSPKVTNHETEYCNFTVYAYTFSSMAMVTGKAHYGDLVERIVFNGAQGARKKDEKAIAYMSAGNQLFATKRSSSFGPEEDMMVYAPNYPIACCPAHSVRIMPEFVRHMCMTDEQNNLYFITYGPCHISYEGISLHVTTEYPFRDTIHFQFENTSGKSFTLFLRVPDWCSEPSLLVNGCKHSAEVNADGFLEIDGIWEPSDSITLQLPMKVHTSVLSDNNHKHPVFIERGPLVFSKKIDFMWYETQERGYTPLPEGWHWYEASANVNFLHHEAQKAFDFNYALTGKKLDQITVTETAYTYPWEEAPIVLQITAEKAKHMFPPYPIKTHDLYQNPTDTDGIETQIELVPYGCTNLRITYFPTAVSKEDVSL</sequence>
<dbReference type="Pfam" id="PF20736">
    <property type="entry name" value="Glyco_hydro127M"/>
    <property type="match status" value="1"/>
</dbReference>
<dbReference type="InterPro" id="IPR008928">
    <property type="entry name" value="6-hairpin_glycosidase_sf"/>
</dbReference>
<organism evidence="3 4">
    <name type="scientific">Ructibacterium gallinarum</name>
    <dbReference type="NCBI Taxonomy" id="2779355"/>
    <lineage>
        <taxon>Bacteria</taxon>
        <taxon>Bacillati</taxon>
        <taxon>Bacillota</taxon>
        <taxon>Clostridia</taxon>
        <taxon>Eubacteriales</taxon>
        <taxon>Oscillospiraceae</taxon>
        <taxon>Ructibacterium</taxon>
    </lineage>
</organism>
<dbReference type="InterPro" id="IPR012878">
    <property type="entry name" value="Beta-AFase-like_GH127_cat"/>
</dbReference>
<feature type="domain" description="Non-reducing end beta-L-arabinofuranosidase-like GH127 catalytic" evidence="1">
    <location>
        <begin position="81"/>
        <end position="388"/>
    </location>
</feature>
<gene>
    <name evidence="3" type="ORF">INF28_09180</name>
</gene>
<dbReference type="AlphaFoldDB" id="A0A9D5RC39"/>
<dbReference type="InterPro" id="IPR049174">
    <property type="entry name" value="Beta-AFase-like"/>
</dbReference>
<evidence type="ECO:0000313" key="3">
    <source>
        <dbReference type="EMBL" id="MBE5040633.1"/>
    </source>
</evidence>
<dbReference type="InterPro" id="IPR049046">
    <property type="entry name" value="Beta-AFase-like_GH127_middle"/>
</dbReference>
<feature type="domain" description="Non-reducing end beta-L-arabinofuranosidase-like GH127 middle" evidence="2">
    <location>
        <begin position="408"/>
        <end position="492"/>
    </location>
</feature>
<dbReference type="RefSeq" id="WP_226393187.1">
    <property type="nucleotide sequence ID" value="NZ_JADCKB010000019.1"/>
</dbReference>
<dbReference type="GO" id="GO:0005975">
    <property type="term" value="P:carbohydrate metabolic process"/>
    <property type="evidence" value="ECO:0007669"/>
    <property type="project" value="InterPro"/>
</dbReference>
<evidence type="ECO:0000313" key="4">
    <source>
        <dbReference type="Proteomes" id="UP000806542"/>
    </source>
</evidence>
<evidence type="ECO:0000259" key="2">
    <source>
        <dbReference type="Pfam" id="PF20736"/>
    </source>
</evidence>
<dbReference type="PANTHER" id="PTHR43465">
    <property type="entry name" value="DUF1680 DOMAIN PROTEIN (AFU_ORTHOLOGUE AFUA_1G08910)"/>
    <property type="match status" value="1"/>
</dbReference>
<dbReference type="Pfam" id="PF07944">
    <property type="entry name" value="Beta-AFase-like_GH127_cat"/>
    <property type="match status" value="1"/>
</dbReference>
<accession>A0A9D5RC39</accession>
<dbReference type="SUPFAM" id="SSF48208">
    <property type="entry name" value="Six-hairpin glycosidases"/>
    <property type="match status" value="1"/>
</dbReference>
<dbReference type="Proteomes" id="UP000806542">
    <property type="component" value="Unassembled WGS sequence"/>
</dbReference>
<dbReference type="PANTHER" id="PTHR43465:SF2">
    <property type="entry name" value="DUF1680 DOMAIN PROTEIN (AFU_ORTHOLOGUE AFUA_1G08910)"/>
    <property type="match status" value="1"/>
</dbReference>